<dbReference type="AlphaFoldDB" id="A0A9D1EP58"/>
<name>A0A9D1EP58_9FIRM</name>
<organism evidence="6 7">
    <name type="scientific">Candidatus Faeciplasma gallinarum</name>
    <dbReference type="NCBI Taxonomy" id="2840799"/>
    <lineage>
        <taxon>Bacteria</taxon>
        <taxon>Bacillati</taxon>
        <taxon>Bacillota</taxon>
        <taxon>Clostridia</taxon>
        <taxon>Eubacteriales</taxon>
        <taxon>Oscillospiraceae</taxon>
        <taxon>Oscillospiraceae incertae sedis</taxon>
        <taxon>Candidatus Faeciplasma</taxon>
    </lineage>
</organism>
<evidence type="ECO:0000256" key="2">
    <source>
        <dbReference type="ARBA" id="ARBA00010876"/>
    </source>
</evidence>
<comment type="catalytic activity">
    <reaction evidence="1">
        <text>a uridine in RNA = a pseudouridine in RNA</text>
        <dbReference type="Rhea" id="RHEA:48348"/>
        <dbReference type="Rhea" id="RHEA-COMP:12068"/>
        <dbReference type="Rhea" id="RHEA-COMP:12069"/>
        <dbReference type="ChEBI" id="CHEBI:65314"/>
        <dbReference type="ChEBI" id="CHEBI:65315"/>
    </reaction>
</comment>
<reference evidence="6" key="1">
    <citation type="submission" date="2020-10" db="EMBL/GenBank/DDBJ databases">
        <authorList>
            <person name="Gilroy R."/>
        </authorList>
    </citation>
    <scope>NUCLEOTIDE SEQUENCE</scope>
    <source>
        <strain evidence="6">CHK157-1446</strain>
    </source>
</reference>
<dbReference type="InterPro" id="IPR020103">
    <property type="entry name" value="PsdUridine_synth_cat_dom_sf"/>
</dbReference>
<dbReference type="Proteomes" id="UP000823982">
    <property type="component" value="Unassembled WGS sequence"/>
</dbReference>
<accession>A0A9D1EP58</accession>
<sequence length="222" mass="24731">MTIVYEDGQICVVIKPQGIDSERGMCEALKSMLSRDVYAVHRLDKDAAGLMVYALTQKSAAALCTQMSCGGFKKEYLAVLLGRMADQSGTLEDMLYHDRAKNKSYVVKRPRKGVKSAKLSYITLAEDVVRGRETSLVGVRLYTGRTHQIRVQFSSRGCPLAGDVRYGGKIPGVSLCLWSHKISFSHPLSGKQMSFVKLPSWDLPYDNECINRAFARLNDVQQ</sequence>
<dbReference type="CDD" id="cd02869">
    <property type="entry name" value="PseudoU_synth_RluA_like"/>
    <property type="match status" value="1"/>
</dbReference>
<comment type="similarity">
    <text evidence="2">Belongs to the pseudouridine synthase RluA family.</text>
</comment>
<evidence type="ECO:0000256" key="3">
    <source>
        <dbReference type="ARBA" id="ARBA00031870"/>
    </source>
</evidence>
<dbReference type="EMBL" id="DVIR01000036">
    <property type="protein sequence ID" value="HIS24532.1"/>
    <property type="molecule type" value="Genomic_DNA"/>
</dbReference>
<dbReference type="PANTHER" id="PTHR21600:SF87">
    <property type="entry name" value="RNA PSEUDOURIDYLATE SYNTHASE DOMAIN-CONTAINING PROTEIN 1"/>
    <property type="match status" value="1"/>
</dbReference>
<feature type="domain" description="Pseudouridine synthase RsuA/RluA-like" evidence="5">
    <location>
        <begin position="12"/>
        <end position="155"/>
    </location>
</feature>
<dbReference type="GO" id="GO:0000455">
    <property type="term" value="P:enzyme-directed rRNA pseudouridine synthesis"/>
    <property type="evidence" value="ECO:0007669"/>
    <property type="project" value="TreeGrafter"/>
</dbReference>
<dbReference type="GO" id="GO:0003723">
    <property type="term" value="F:RNA binding"/>
    <property type="evidence" value="ECO:0007669"/>
    <property type="project" value="InterPro"/>
</dbReference>
<evidence type="ECO:0000313" key="6">
    <source>
        <dbReference type="EMBL" id="HIS24532.1"/>
    </source>
</evidence>
<dbReference type="GO" id="GO:0140098">
    <property type="term" value="F:catalytic activity, acting on RNA"/>
    <property type="evidence" value="ECO:0007669"/>
    <property type="project" value="UniProtKB-ARBA"/>
</dbReference>
<evidence type="ECO:0000256" key="1">
    <source>
        <dbReference type="ARBA" id="ARBA00000073"/>
    </source>
</evidence>
<comment type="caution">
    <text evidence="6">The sequence shown here is derived from an EMBL/GenBank/DDBJ whole genome shotgun (WGS) entry which is preliminary data.</text>
</comment>
<reference evidence="6" key="2">
    <citation type="journal article" date="2021" name="PeerJ">
        <title>Extensive microbial diversity within the chicken gut microbiome revealed by metagenomics and culture.</title>
        <authorList>
            <person name="Gilroy R."/>
            <person name="Ravi A."/>
            <person name="Getino M."/>
            <person name="Pursley I."/>
            <person name="Horton D.L."/>
            <person name="Alikhan N.F."/>
            <person name="Baker D."/>
            <person name="Gharbi K."/>
            <person name="Hall N."/>
            <person name="Watson M."/>
            <person name="Adriaenssens E.M."/>
            <person name="Foster-Nyarko E."/>
            <person name="Jarju S."/>
            <person name="Secka A."/>
            <person name="Antonio M."/>
            <person name="Oren A."/>
            <person name="Chaudhuri R.R."/>
            <person name="La Ragione R."/>
            <person name="Hildebrand F."/>
            <person name="Pallen M.J."/>
        </authorList>
    </citation>
    <scope>NUCLEOTIDE SEQUENCE</scope>
    <source>
        <strain evidence="6">CHK157-1446</strain>
    </source>
</reference>
<evidence type="ECO:0000313" key="7">
    <source>
        <dbReference type="Proteomes" id="UP000823982"/>
    </source>
</evidence>
<dbReference type="PANTHER" id="PTHR21600">
    <property type="entry name" value="MITOCHONDRIAL RNA PSEUDOURIDINE SYNTHASE"/>
    <property type="match status" value="1"/>
</dbReference>
<dbReference type="GO" id="GO:0009982">
    <property type="term" value="F:pseudouridine synthase activity"/>
    <property type="evidence" value="ECO:0007669"/>
    <property type="project" value="InterPro"/>
</dbReference>
<evidence type="ECO:0000256" key="4">
    <source>
        <dbReference type="ARBA" id="ARBA00033164"/>
    </source>
</evidence>
<dbReference type="InterPro" id="IPR006145">
    <property type="entry name" value="PsdUridine_synth_RsuA/RluA"/>
</dbReference>
<dbReference type="InterPro" id="IPR050188">
    <property type="entry name" value="RluA_PseudoU_synthase"/>
</dbReference>
<evidence type="ECO:0000259" key="5">
    <source>
        <dbReference type="Pfam" id="PF00849"/>
    </source>
</evidence>
<protein>
    <recommendedName>
        <fullName evidence="3">RNA pseudouridylate synthase</fullName>
    </recommendedName>
    <alternativeName>
        <fullName evidence="4">RNA-uridine isomerase</fullName>
    </alternativeName>
</protein>
<dbReference type="SUPFAM" id="SSF55120">
    <property type="entry name" value="Pseudouridine synthase"/>
    <property type="match status" value="1"/>
</dbReference>
<dbReference type="Gene3D" id="3.30.2350.10">
    <property type="entry name" value="Pseudouridine synthase"/>
    <property type="match status" value="1"/>
</dbReference>
<gene>
    <name evidence="6" type="ORF">IAD01_03915</name>
</gene>
<dbReference type="Pfam" id="PF00849">
    <property type="entry name" value="PseudoU_synth_2"/>
    <property type="match status" value="1"/>
</dbReference>
<proteinExistence type="inferred from homology"/>